<gene>
    <name evidence="1" type="ORF">TSG867_LOCUS8379</name>
</gene>
<evidence type="ECO:0000313" key="1">
    <source>
        <dbReference type="EMBL" id="CAF4333509.1"/>
    </source>
</evidence>
<sequence length="384" mass="43731">MDIKFIWTGNDAKALVYYTTDYITKSSLAFYDMFALAQQGIRSIEQQQATAGTESAIEKSRKFVLRGATIRIASHQEVSGVQVASYLMNYGDHYTTHAFRNIFLISIENYLQAEIMKVRLSEKDIDEEESDDQWKVSADGLKIVENIQLLHECKNDRDEHLHQIITAAQTNTQIDPILIPSCYEIDENNPEDDSEELSQMLSLVKRWEINSRELSTSLYTSNWSSKFGDIFATGTMEQSSYIGFRNTLRTQRNNRAVLNEAIETGIRPAACVAQNYIRNKAIDDSRLRKAILELSDNKTEHLPGYLPLGPGMPFLLTENVATELGLSNGKRGIFHQFVYDEFCVDVQFDVVVFLKHTKFITRPKYALVEFSSCKLASGLKDLEK</sequence>
<name>A0A820K033_9BILA</name>
<protein>
    <submittedName>
        <fullName evidence="1">Uncharacterized protein</fullName>
    </submittedName>
</protein>
<proteinExistence type="predicted"/>
<dbReference type="AlphaFoldDB" id="A0A820K033"/>
<dbReference type="EMBL" id="CAJOBQ010000344">
    <property type="protein sequence ID" value="CAF4333509.1"/>
    <property type="molecule type" value="Genomic_DNA"/>
</dbReference>
<organism evidence="1 2">
    <name type="scientific">Rotaria socialis</name>
    <dbReference type="NCBI Taxonomy" id="392032"/>
    <lineage>
        <taxon>Eukaryota</taxon>
        <taxon>Metazoa</taxon>
        <taxon>Spiralia</taxon>
        <taxon>Gnathifera</taxon>
        <taxon>Rotifera</taxon>
        <taxon>Eurotatoria</taxon>
        <taxon>Bdelloidea</taxon>
        <taxon>Philodinida</taxon>
        <taxon>Philodinidae</taxon>
        <taxon>Rotaria</taxon>
    </lineage>
</organism>
<evidence type="ECO:0000313" key="2">
    <source>
        <dbReference type="Proteomes" id="UP000663862"/>
    </source>
</evidence>
<comment type="caution">
    <text evidence="1">The sequence shown here is derived from an EMBL/GenBank/DDBJ whole genome shotgun (WGS) entry which is preliminary data.</text>
</comment>
<dbReference type="Proteomes" id="UP000663862">
    <property type="component" value="Unassembled WGS sequence"/>
</dbReference>
<accession>A0A820K033</accession>
<reference evidence="1" key="1">
    <citation type="submission" date="2021-02" db="EMBL/GenBank/DDBJ databases">
        <authorList>
            <person name="Nowell W R."/>
        </authorList>
    </citation>
    <scope>NUCLEOTIDE SEQUENCE</scope>
</reference>